<accession>A0A1H4WTG3</accession>
<evidence type="ECO:0000313" key="3">
    <source>
        <dbReference type="Proteomes" id="UP000242849"/>
    </source>
</evidence>
<feature type="transmembrane region" description="Helical" evidence="1">
    <location>
        <begin position="76"/>
        <end position="99"/>
    </location>
</feature>
<dbReference type="Proteomes" id="UP000242849">
    <property type="component" value="Unassembled WGS sequence"/>
</dbReference>
<keyword evidence="1" id="KW-0472">Membrane</keyword>
<gene>
    <name evidence="2" type="ORF">SAMN05421553_1752</name>
</gene>
<dbReference type="RefSeq" id="WP_244161121.1">
    <property type="nucleotide sequence ID" value="NZ_CP156749.1"/>
</dbReference>
<evidence type="ECO:0000313" key="2">
    <source>
        <dbReference type="EMBL" id="SEC95931.1"/>
    </source>
</evidence>
<organism evidence="2 3">
    <name type="scientific">Pseudomonas anguilliseptica</name>
    <dbReference type="NCBI Taxonomy" id="53406"/>
    <lineage>
        <taxon>Bacteria</taxon>
        <taxon>Pseudomonadati</taxon>
        <taxon>Pseudomonadota</taxon>
        <taxon>Gammaproteobacteria</taxon>
        <taxon>Pseudomonadales</taxon>
        <taxon>Pseudomonadaceae</taxon>
        <taxon>Pseudomonas</taxon>
    </lineage>
</organism>
<keyword evidence="1" id="KW-1133">Transmembrane helix</keyword>
<protein>
    <submittedName>
        <fullName evidence="2">Uncharacterized protein</fullName>
    </submittedName>
</protein>
<proteinExistence type="predicted"/>
<dbReference type="AlphaFoldDB" id="A0A1H4WTG3"/>
<reference evidence="3" key="1">
    <citation type="submission" date="2016-10" db="EMBL/GenBank/DDBJ databases">
        <authorList>
            <person name="Varghese N."/>
            <person name="Submissions S."/>
        </authorList>
    </citation>
    <scope>NUCLEOTIDE SEQUENCE [LARGE SCALE GENOMIC DNA]</scope>
    <source>
        <strain evidence="3">DSM 12111</strain>
    </source>
</reference>
<keyword evidence="3" id="KW-1185">Reference proteome</keyword>
<keyword evidence="1" id="KW-0812">Transmembrane</keyword>
<name>A0A1H4WTG3_PSEAG</name>
<dbReference type="EMBL" id="FNSC01000001">
    <property type="protein sequence ID" value="SEC95931.1"/>
    <property type="molecule type" value="Genomic_DNA"/>
</dbReference>
<sequence length="101" mass="11196">MMRLLMQFSACFALGLAVAFMVLLGLMFCGQFDLIKGLQLTGQPLAQMSLVLLPEAFWESLTGLANAPQNREVQSFLSLCTALGQVGLLLAFGFFRLWYVR</sequence>
<evidence type="ECO:0000256" key="1">
    <source>
        <dbReference type="SAM" id="Phobius"/>
    </source>
</evidence>